<dbReference type="RefSeq" id="WP_090160652.1">
    <property type="nucleotide sequence ID" value="NZ_FMWK01000001.1"/>
</dbReference>
<evidence type="ECO:0000256" key="1">
    <source>
        <dbReference type="SAM" id="Phobius"/>
    </source>
</evidence>
<dbReference type="Proteomes" id="UP000199428">
    <property type="component" value="Unassembled WGS sequence"/>
</dbReference>
<sequence>MDKTENKSELIKLIIVYAVDLAIMIGLSYALPNLAPNMPIIAKAAIIYILLLVPVIVYAIKKGDCTAEAFGFRKIKVSTFFFTILLSIVSAPMYMFANVLSQLVVPNVLIQNMDNLMGDSMGASFIAMAVFAPIAEEIICRGFFTNRLKKTVPFSAAAVISAVMFGLLHLNINQFCYTLVLGIIFAYVNKASGSIFTSIIMHFLVNASNIGIVLLAQKTLQNMGMDLAETAETSRQNAGAMIFAVVFYGILAVISFFLSRKVIRAITKREGNE</sequence>
<feature type="transmembrane region" description="Helical" evidence="1">
    <location>
        <begin position="194"/>
        <end position="216"/>
    </location>
</feature>
<evidence type="ECO:0000259" key="2">
    <source>
        <dbReference type="Pfam" id="PF02517"/>
    </source>
</evidence>
<feature type="transmembrane region" description="Helical" evidence="1">
    <location>
        <begin position="80"/>
        <end position="101"/>
    </location>
</feature>
<feature type="transmembrane region" description="Helical" evidence="1">
    <location>
        <begin position="121"/>
        <end position="144"/>
    </location>
</feature>
<protein>
    <recommendedName>
        <fullName evidence="2">CAAX prenyl protease 2/Lysostaphin resistance protein A-like domain-containing protein</fullName>
    </recommendedName>
</protein>
<keyword evidence="1" id="KW-0472">Membrane</keyword>
<accession>A0A1G5RR83</accession>
<evidence type="ECO:0000313" key="4">
    <source>
        <dbReference type="Proteomes" id="UP000199428"/>
    </source>
</evidence>
<dbReference type="EMBL" id="FMWK01000001">
    <property type="protein sequence ID" value="SCZ76368.1"/>
    <property type="molecule type" value="Genomic_DNA"/>
</dbReference>
<feature type="domain" description="CAAX prenyl protease 2/Lysostaphin resistance protein A-like" evidence="2">
    <location>
        <begin position="124"/>
        <end position="207"/>
    </location>
</feature>
<dbReference type="InterPro" id="IPR003675">
    <property type="entry name" value="Rce1/LyrA-like_dom"/>
</dbReference>
<dbReference type="PANTHER" id="PTHR43592:SF15">
    <property type="entry name" value="CAAX AMINO TERMINAL PROTEASE FAMILY PROTEIN"/>
    <property type="match status" value="1"/>
</dbReference>
<dbReference type="GO" id="GO:0080120">
    <property type="term" value="P:CAAX-box protein maturation"/>
    <property type="evidence" value="ECO:0007669"/>
    <property type="project" value="UniProtKB-ARBA"/>
</dbReference>
<dbReference type="PANTHER" id="PTHR43592">
    <property type="entry name" value="CAAX AMINO TERMINAL PROTEASE"/>
    <property type="match status" value="1"/>
</dbReference>
<dbReference type="GO" id="GO:0004175">
    <property type="term" value="F:endopeptidase activity"/>
    <property type="evidence" value="ECO:0007669"/>
    <property type="project" value="UniProtKB-ARBA"/>
</dbReference>
<feature type="transmembrane region" description="Helical" evidence="1">
    <location>
        <begin position="38"/>
        <end position="60"/>
    </location>
</feature>
<dbReference type="AlphaFoldDB" id="A0A1G5RR83"/>
<feature type="transmembrane region" description="Helical" evidence="1">
    <location>
        <begin position="156"/>
        <end position="188"/>
    </location>
</feature>
<feature type="transmembrane region" description="Helical" evidence="1">
    <location>
        <begin position="237"/>
        <end position="258"/>
    </location>
</feature>
<keyword evidence="1" id="KW-0812">Transmembrane</keyword>
<reference evidence="3 4" key="1">
    <citation type="submission" date="2016-10" db="EMBL/GenBank/DDBJ databases">
        <authorList>
            <person name="de Groot N.N."/>
        </authorList>
    </citation>
    <scope>NUCLEOTIDE SEQUENCE [LARGE SCALE GENOMIC DNA]</scope>
    <source>
        <strain evidence="3 4">DSM 10317</strain>
    </source>
</reference>
<evidence type="ECO:0000313" key="3">
    <source>
        <dbReference type="EMBL" id="SCZ76368.1"/>
    </source>
</evidence>
<name>A0A1G5RR83_PSEXY</name>
<gene>
    <name evidence="3" type="ORF">SAMN02910350_00217</name>
</gene>
<feature type="transmembrane region" description="Helical" evidence="1">
    <location>
        <begin position="12"/>
        <end position="32"/>
    </location>
</feature>
<proteinExistence type="predicted"/>
<dbReference type="Pfam" id="PF02517">
    <property type="entry name" value="Rce1-like"/>
    <property type="match status" value="1"/>
</dbReference>
<organism evidence="3 4">
    <name type="scientific">Pseudobutyrivibrio xylanivorans</name>
    <dbReference type="NCBI Taxonomy" id="185007"/>
    <lineage>
        <taxon>Bacteria</taxon>
        <taxon>Bacillati</taxon>
        <taxon>Bacillota</taxon>
        <taxon>Clostridia</taxon>
        <taxon>Lachnospirales</taxon>
        <taxon>Lachnospiraceae</taxon>
        <taxon>Pseudobutyrivibrio</taxon>
    </lineage>
</organism>
<keyword evidence="1" id="KW-1133">Transmembrane helix</keyword>